<name>A0A7J9KF98_9ROSI</name>
<organism evidence="1 2">
    <name type="scientific">Gossypium armourianum</name>
    <dbReference type="NCBI Taxonomy" id="34283"/>
    <lineage>
        <taxon>Eukaryota</taxon>
        <taxon>Viridiplantae</taxon>
        <taxon>Streptophyta</taxon>
        <taxon>Embryophyta</taxon>
        <taxon>Tracheophyta</taxon>
        <taxon>Spermatophyta</taxon>
        <taxon>Magnoliopsida</taxon>
        <taxon>eudicotyledons</taxon>
        <taxon>Gunneridae</taxon>
        <taxon>Pentapetalae</taxon>
        <taxon>rosids</taxon>
        <taxon>malvids</taxon>
        <taxon>Malvales</taxon>
        <taxon>Malvaceae</taxon>
        <taxon>Malvoideae</taxon>
        <taxon>Gossypium</taxon>
    </lineage>
</organism>
<reference evidence="1 2" key="1">
    <citation type="journal article" date="2019" name="Genome Biol. Evol.">
        <title>Insights into the evolution of the New World diploid cottons (Gossypium, subgenus Houzingenia) based on genome sequencing.</title>
        <authorList>
            <person name="Grover C.E."/>
            <person name="Arick M.A. 2nd"/>
            <person name="Thrash A."/>
            <person name="Conover J.L."/>
            <person name="Sanders W.S."/>
            <person name="Peterson D.G."/>
            <person name="Frelichowski J.E."/>
            <person name="Scheffler J.A."/>
            <person name="Scheffler B.E."/>
            <person name="Wendel J.F."/>
        </authorList>
    </citation>
    <scope>NUCLEOTIDE SEQUENCE [LARGE SCALE GENOMIC DNA]</scope>
    <source>
        <strain evidence="1">6</strain>
        <tissue evidence="1">Leaf</tissue>
    </source>
</reference>
<gene>
    <name evidence="1" type="ORF">Goarm_023282</name>
</gene>
<dbReference type="EMBL" id="JABFAE010412402">
    <property type="protein sequence ID" value="MBA0845046.1"/>
    <property type="molecule type" value="Genomic_DNA"/>
</dbReference>
<evidence type="ECO:0000313" key="2">
    <source>
        <dbReference type="Proteomes" id="UP000593575"/>
    </source>
</evidence>
<proteinExistence type="predicted"/>
<sequence>MKQLNQIRLLLMVVNKT</sequence>
<accession>A0A7J9KF98</accession>
<keyword evidence="2" id="KW-1185">Reference proteome</keyword>
<dbReference type="Proteomes" id="UP000593575">
    <property type="component" value="Unassembled WGS sequence"/>
</dbReference>
<protein>
    <submittedName>
        <fullName evidence="1">Uncharacterized protein</fullName>
    </submittedName>
</protein>
<dbReference type="AlphaFoldDB" id="A0A7J9KF98"/>
<evidence type="ECO:0000313" key="1">
    <source>
        <dbReference type="EMBL" id="MBA0845046.1"/>
    </source>
</evidence>
<comment type="caution">
    <text evidence="1">The sequence shown here is derived from an EMBL/GenBank/DDBJ whole genome shotgun (WGS) entry which is preliminary data.</text>
</comment>